<dbReference type="SMART" id="SM00504">
    <property type="entry name" value="Ubox"/>
    <property type="match status" value="1"/>
</dbReference>
<dbReference type="InterPro" id="IPR013083">
    <property type="entry name" value="Znf_RING/FYVE/PHD"/>
</dbReference>
<evidence type="ECO:0000313" key="7">
    <source>
        <dbReference type="EnsemblPlants" id="Kaladp0039s0649.1.v1.1"/>
    </source>
</evidence>
<accession>A0A7N0TL78</accession>
<feature type="compositionally biased region" description="Polar residues" evidence="5">
    <location>
        <begin position="185"/>
        <end position="195"/>
    </location>
</feature>
<dbReference type="InterPro" id="IPR055566">
    <property type="entry name" value="ARM_LIN"/>
</dbReference>
<dbReference type="PANTHER" id="PTHR35549:SF1">
    <property type="entry name" value="OS04G0584500 PROTEIN"/>
    <property type="match status" value="1"/>
</dbReference>
<protein>
    <recommendedName>
        <fullName evidence="3">RING-type E3 ubiquitin transferase</fullName>
        <ecNumber evidence="3">2.3.2.27</ecNumber>
    </recommendedName>
</protein>
<evidence type="ECO:0000256" key="2">
    <source>
        <dbReference type="ARBA" id="ARBA00004906"/>
    </source>
</evidence>
<dbReference type="Gene3D" id="3.30.40.10">
    <property type="entry name" value="Zinc/RING finger domain, C3HC4 (zinc finger)"/>
    <property type="match status" value="1"/>
</dbReference>
<dbReference type="Proteomes" id="UP000594263">
    <property type="component" value="Unplaced"/>
</dbReference>
<dbReference type="EC" id="2.3.2.27" evidence="3"/>
<dbReference type="Pfam" id="PF04564">
    <property type="entry name" value="U-box"/>
    <property type="match status" value="1"/>
</dbReference>
<feature type="region of interest" description="Disordered" evidence="5">
    <location>
        <begin position="1"/>
        <end position="71"/>
    </location>
</feature>
<dbReference type="SUPFAM" id="SSF57850">
    <property type="entry name" value="RING/U-box"/>
    <property type="match status" value="1"/>
</dbReference>
<dbReference type="OMA" id="IPQDFIC"/>
<dbReference type="InterPro" id="IPR045210">
    <property type="entry name" value="RING-Ubox_PUB"/>
</dbReference>
<feature type="domain" description="U-box" evidence="6">
    <location>
        <begin position="671"/>
        <end position="746"/>
    </location>
</feature>
<name>A0A7N0TL78_KALFE</name>
<feature type="region of interest" description="Disordered" evidence="5">
    <location>
        <begin position="495"/>
        <end position="522"/>
    </location>
</feature>
<dbReference type="PANTHER" id="PTHR35549">
    <property type="entry name" value="OS04G0584500 PROTEIN"/>
    <property type="match status" value="1"/>
</dbReference>
<evidence type="ECO:0000256" key="1">
    <source>
        <dbReference type="ARBA" id="ARBA00000900"/>
    </source>
</evidence>
<dbReference type="UniPathway" id="UPA00143"/>
<reference evidence="7" key="1">
    <citation type="submission" date="2021-01" db="UniProtKB">
        <authorList>
            <consortium name="EnsemblPlants"/>
        </authorList>
    </citation>
    <scope>IDENTIFICATION</scope>
</reference>
<comment type="pathway">
    <text evidence="2">Protein modification; protein ubiquitination.</text>
</comment>
<dbReference type="GO" id="GO:0061630">
    <property type="term" value="F:ubiquitin protein ligase activity"/>
    <property type="evidence" value="ECO:0007669"/>
    <property type="project" value="UniProtKB-EC"/>
</dbReference>
<keyword evidence="4" id="KW-0808">Transferase</keyword>
<dbReference type="EnsemblPlants" id="Kaladp0039s0649.1.v1.1">
    <property type="protein sequence ID" value="Kaladp0039s0649.1.v1.1"/>
    <property type="gene ID" value="Kaladp0039s0649.v1.1"/>
</dbReference>
<dbReference type="InterPro" id="IPR056512">
    <property type="entry name" value="LIN_N"/>
</dbReference>
<comment type="catalytic activity">
    <reaction evidence="1">
        <text>S-ubiquitinyl-[E2 ubiquitin-conjugating enzyme]-L-cysteine + [acceptor protein]-L-lysine = [E2 ubiquitin-conjugating enzyme]-L-cysteine + N(6)-ubiquitinyl-[acceptor protein]-L-lysine.</text>
        <dbReference type="EC" id="2.3.2.27"/>
    </reaction>
</comment>
<dbReference type="SUPFAM" id="SSF48371">
    <property type="entry name" value="ARM repeat"/>
    <property type="match status" value="1"/>
</dbReference>
<dbReference type="CDD" id="cd16664">
    <property type="entry name" value="RING-Ubox_PUB"/>
    <property type="match status" value="1"/>
</dbReference>
<dbReference type="InterPro" id="IPR003613">
    <property type="entry name" value="Ubox_domain"/>
</dbReference>
<evidence type="ECO:0000259" key="6">
    <source>
        <dbReference type="PROSITE" id="PS51698"/>
    </source>
</evidence>
<evidence type="ECO:0000256" key="4">
    <source>
        <dbReference type="ARBA" id="ARBA00022679"/>
    </source>
</evidence>
<evidence type="ECO:0000313" key="8">
    <source>
        <dbReference type="Proteomes" id="UP000594263"/>
    </source>
</evidence>
<evidence type="ECO:0000256" key="5">
    <source>
        <dbReference type="SAM" id="MobiDB-lite"/>
    </source>
</evidence>
<dbReference type="PROSITE" id="PS51698">
    <property type="entry name" value="U_BOX"/>
    <property type="match status" value="1"/>
</dbReference>
<feature type="region of interest" description="Disordered" evidence="5">
    <location>
        <begin position="177"/>
        <end position="222"/>
    </location>
</feature>
<dbReference type="GO" id="GO:0016567">
    <property type="term" value="P:protein ubiquitination"/>
    <property type="evidence" value="ECO:0007669"/>
    <property type="project" value="UniProtKB-UniPathway"/>
</dbReference>
<dbReference type="InterPro" id="IPR016024">
    <property type="entry name" value="ARM-type_fold"/>
</dbReference>
<sequence>MASSLEELLAEEGFKGRRSTLGPRHSTSSESVARPLHPPRRSVSQQGVKSRMERTRSDFSRYKVEVGATEGQQTRLREKFSGRERLEGGPMRETRLSGPIDVYRRKELFANSKTSSRTSEIVEVVEEEEELNNKFKDIYSNEIYSADSRLSSVSAREELGGYRNGSSEDIKLENRRSHDYRSLLGRTSSSKNGHTNTKEELNSKSLEHKRSEKHERRLSSASEPALDQVAIKAMISILTGHIKPFLHDEDFRNSLRVSCFSSLKIIDVDEGYNYDNKVISNLEQAIETVELAVDKGESTRDLKKASLQLSVITGLSSNDMKDAFTAEIPNFKLSACAHVYLSVIYKLQRKEKLSAKHILQAFCISPFQARNLLLPQLWDSLFSPHLFHLKKWYTDEADALGHDPSKSRKLKFLDKVYNDILDTSTFQFASYYKDWLTEGTEAPSLPLIHIPTLSVRGVKQRSSSSTSSEWTSSPAGPFSPQPMVSKRLYEAVFNSNNNKHGHGENVTREANDSPEIRSSGSSVFEEKQTVIYSAEMIKYVDQDMKMNSSGNKDDNFSSQAGQLLIDKDSRKLHEGDDHEEGSCEDEIIDFPQWNGNSGISQHPHAPSMKENELVFKSMAVSVPQMQKVKDSFKGQYAISFSHVKQTYGASSFSYEALRNHECLNEASFFANAPQEFMCPLTGRLLSDPVTMETGQTFERAAITEWLQSGNKTCPVTSKTLECTSIPYTNFILKRLIDNWTLDHLKDIWNHDCQKPRQISKDRQPEDQSAIYILEQLLTGLNKEERAENANHLISLGGLEFLLQRFGHENLKEAVKVAPLLLCCIEADPWCRFQIARDINKQQLFSLLHSELILARKYGVSLLVELLAPQKYSIYMEEAVDAIAIAMYSSLTDETVRTSCCKALIVLGGHISVSNMMQTGSGNLIETGCISSSSVEASDTEVGVSQSQDKSIPLDDEEQAREAWLRDVVVSLLGSRRVSFLDMISKCLGSQISDLVRTCLTTVAWLSFTLASLPDSGFRLTAFSALISQLKASLENREPQEHKVLASVSLLNFSRFPECRVLLMTIAEEILVPLGELAETIWTAKELYTILSREDLTSQDATEFAECRVLLMTIAEEILVPLGELAETIWTAKELYTILSREDLTSQDATGDHNCIDSACAF</sequence>
<dbReference type="Pfam" id="PF23568">
    <property type="entry name" value="ARM_LIN"/>
    <property type="match status" value="1"/>
</dbReference>
<dbReference type="AlphaFoldDB" id="A0A7N0TL78"/>
<dbReference type="Gramene" id="Kaladp0039s0649.1.v1.1">
    <property type="protein sequence ID" value="Kaladp0039s0649.1.v1.1"/>
    <property type="gene ID" value="Kaladp0039s0649.v1.1"/>
</dbReference>
<evidence type="ECO:0000256" key="3">
    <source>
        <dbReference type="ARBA" id="ARBA00012483"/>
    </source>
</evidence>
<proteinExistence type="predicted"/>
<feature type="compositionally biased region" description="Basic and acidic residues" evidence="5">
    <location>
        <begin position="50"/>
        <end position="64"/>
    </location>
</feature>
<keyword evidence="8" id="KW-1185">Reference proteome</keyword>
<feature type="compositionally biased region" description="Basic and acidic residues" evidence="5">
    <location>
        <begin position="501"/>
        <end position="515"/>
    </location>
</feature>
<organism evidence="7 8">
    <name type="scientific">Kalanchoe fedtschenkoi</name>
    <name type="common">Lavender scallops</name>
    <name type="synonym">South American air plant</name>
    <dbReference type="NCBI Taxonomy" id="63787"/>
    <lineage>
        <taxon>Eukaryota</taxon>
        <taxon>Viridiplantae</taxon>
        <taxon>Streptophyta</taxon>
        <taxon>Embryophyta</taxon>
        <taxon>Tracheophyta</taxon>
        <taxon>Spermatophyta</taxon>
        <taxon>Magnoliopsida</taxon>
        <taxon>eudicotyledons</taxon>
        <taxon>Gunneridae</taxon>
        <taxon>Pentapetalae</taxon>
        <taxon>Saxifragales</taxon>
        <taxon>Crassulaceae</taxon>
        <taxon>Kalanchoe</taxon>
    </lineage>
</organism>
<feature type="compositionally biased region" description="Basic and acidic residues" evidence="5">
    <location>
        <begin position="196"/>
        <end position="218"/>
    </location>
</feature>
<dbReference type="Pfam" id="PF23628">
    <property type="entry name" value="ARM_LIN_C"/>
    <property type="match status" value="3"/>
</dbReference>